<evidence type="ECO:0000256" key="2">
    <source>
        <dbReference type="ARBA" id="ARBA00022801"/>
    </source>
</evidence>
<feature type="compositionally biased region" description="Pro residues" evidence="4">
    <location>
        <begin position="758"/>
        <end position="770"/>
    </location>
</feature>
<dbReference type="PANTHER" id="PTHR31308">
    <property type="match status" value="1"/>
</dbReference>
<dbReference type="EMBL" id="JAEPRD010000134">
    <property type="protein sequence ID" value="KAG2197121.1"/>
    <property type="molecule type" value="Genomic_DNA"/>
</dbReference>
<dbReference type="InterPro" id="IPR041036">
    <property type="entry name" value="GH5_C"/>
</dbReference>
<evidence type="ECO:0000256" key="4">
    <source>
        <dbReference type="SAM" id="MobiDB-lite"/>
    </source>
</evidence>
<dbReference type="AlphaFoldDB" id="A0A8H7USM9"/>
<dbReference type="InterPro" id="IPR013780">
    <property type="entry name" value="Glyco_hydro_b"/>
</dbReference>
<feature type="compositionally biased region" description="Polar residues" evidence="4">
    <location>
        <begin position="690"/>
        <end position="701"/>
    </location>
</feature>
<accession>A0A8H7USM9</accession>
<dbReference type="GO" id="GO:0050295">
    <property type="term" value="F:steryl-beta-glucosidase activity"/>
    <property type="evidence" value="ECO:0007669"/>
    <property type="project" value="TreeGrafter"/>
</dbReference>
<proteinExistence type="inferred from homology"/>
<sequence length="819" mass="92943">MELNGRWFTDTKTKQTILFKGVNVGGGTKLPVGISSHDRQGYWVDYDRHISFVGRPFPLEEADEHLQRLVNLGFNLLRFIITWEAVEHEGPGIYDEAYLDYVVQILKKCQEYQLRVYIDPHQDSWSRHCGGSGHPGWTLTLAGLNPLAFPDTNAAIVHNLYPEPSDFPKMIWNTNYQKLAASTLFTLFFAGKTFAPQCKVNGIHVQDYLQQHYNNCFKRVATKIHEQGLENTVVIGYDTMNEPGHGYLGNPDITHLSTNDTDFKMGLMPTAFQGMLLGSGIPTTVENWEFKWNGPKKTGKVLVDPQGTVAWLDQTQLDAACLTFGWKREWPAGCIWALHGVWDKITHKILLPHYFATEPKLGTPTDYIPYWIDYLMKYAECIRSVHWDAIVFVQSPILAIPPRLPASLKRLVYAPHWYDGLTLVKKKWCNYNVDFINLQRGKYGTGPLRFVRALRLGEKSIRQCFVDQLKTMKGEGLEQIGEYPCILGEIGIPYDMEVSTSSIWNWCASFFTSGENVSIGDPNSSQTRAMDASINALEQNLLNYSLWTYMPDNSAQWGDEWNGEDLSIWQYSFDRMSNVRDIPSLHRPHPRITSGIPSKIDFVSPSTSTPASFQYTMQHDIHAEGPTEIYVPSCHFPPSSVDVTVTDGTWEMELINEAYWVLRWSLEMHGEATLILKVPTQTLQNEHYYSNQPTQRHQPTHATYGLADTSSPRVSQRKLISRRTTKPLTGPYHKPLFTPLLLPTNSSFDSTSMAITSSPPPPPPLPPPVSTPSLIMEDDEIFAEFDLFTQSPQFLSSPPPSPSPDNDDHDFDFGDFPLF</sequence>
<comment type="similarity">
    <text evidence="1">Belongs to the glycosyl hydrolase 5 (cellulase A) family.</text>
</comment>
<evidence type="ECO:0000256" key="3">
    <source>
        <dbReference type="ARBA" id="ARBA00023295"/>
    </source>
</evidence>
<keyword evidence="2" id="KW-0378">Hydrolase</keyword>
<feature type="region of interest" description="Disordered" evidence="4">
    <location>
        <begin position="791"/>
        <end position="819"/>
    </location>
</feature>
<reference evidence="7" key="1">
    <citation type="submission" date="2020-12" db="EMBL/GenBank/DDBJ databases">
        <title>Metabolic potential, ecology and presence of endohyphal bacteria is reflected in genomic diversity of Mucoromycotina.</title>
        <authorList>
            <person name="Muszewska A."/>
            <person name="Okrasinska A."/>
            <person name="Steczkiewicz K."/>
            <person name="Drgas O."/>
            <person name="Orlowska M."/>
            <person name="Perlinska-Lenart U."/>
            <person name="Aleksandrzak-Piekarczyk T."/>
            <person name="Szatraj K."/>
            <person name="Zielenkiewicz U."/>
            <person name="Pilsyk S."/>
            <person name="Malc E."/>
            <person name="Mieczkowski P."/>
            <person name="Kruszewska J.S."/>
            <person name="Biernat P."/>
            <person name="Pawlowska J."/>
        </authorList>
    </citation>
    <scope>NUCLEOTIDE SEQUENCE</scope>
    <source>
        <strain evidence="7">WA0000017839</strain>
    </source>
</reference>
<dbReference type="InterPro" id="IPR052066">
    <property type="entry name" value="Glycosphingolipid_Hydrolases"/>
</dbReference>
<dbReference type="Gene3D" id="3.20.20.80">
    <property type="entry name" value="Glycosidases"/>
    <property type="match status" value="2"/>
</dbReference>
<dbReference type="Pfam" id="PF00150">
    <property type="entry name" value="Cellulase"/>
    <property type="match status" value="1"/>
</dbReference>
<feature type="domain" description="Glycoside hydrolase family 5" evidence="5">
    <location>
        <begin position="54"/>
        <end position="244"/>
    </location>
</feature>
<evidence type="ECO:0000256" key="1">
    <source>
        <dbReference type="ARBA" id="ARBA00005641"/>
    </source>
</evidence>
<feature type="region of interest" description="Disordered" evidence="4">
    <location>
        <begin position="690"/>
        <end position="718"/>
    </location>
</feature>
<feature type="region of interest" description="Disordered" evidence="4">
    <location>
        <begin position="748"/>
        <end position="773"/>
    </location>
</feature>
<dbReference type="Proteomes" id="UP000603453">
    <property type="component" value="Unassembled WGS sequence"/>
</dbReference>
<evidence type="ECO:0000313" key="7">
    <source>
        <dbReference type="EMBL" id="KAG2197121.1"/>
    </source>
</evidence>
<dbReference type="GO" id="GO:1904462">
    <property type="term" value="P:ergosteryl 3-beta-D-glucoside catabolic process"/>
    <property type="evidence" value="ECO:0007669"/>
    <property type="project" value="TreeGrafter"/>
</dbReference>
<dbReference type="SUPFAM" id="SSF51445">
    <property type="entry name" value="(Trans)glycosidases"/>
    <property type="match status" value="1"/>
</dbReference>
<protein>
    <submittedName>
        <fullName evidence="7">Uncharacterized protein</fullName>
    </submittedName>
</protein>
<organism evidence="7 8">
    <name type="scientific">Mucor saturninus</name>
    <dbReference type="NCBI Taxonomy" id="64648"/>
    <lineage>
        <taxon>Eukaryota</taxon>
        <taxon>Fungi</taxon>
        <taxon>Fungi incertae sedis</taxon>
        <taxon>Mucoromycota</taxon>
        <taxon>Mucoromycotina</taxon>
        <taxon>Mucoromycetes</taxon>
        <taxon>Mucorales</taxon>
        <taxon>Mucorineae</taxon>
        <taxon>Mucoraceae</taxon>
        <taxon>Mucor</taxon>
    </lineage>
</organism>
<evidence type="ECO:0000259" key="6">
    <source>
        <dbReference type="Pfam" id="PF18564"/>
    </source>
</evidence>
<keyword evidence="8" id="KW-1185">Reference proteome</keyword>
<feature type="domain" description="Glycoside hydrolase family 5 C-terminal" evidence="6">
    <location>
        <begin position="587"/>
        <end position="672"/>
    </location>
</feature>
<dbReference type="PANTHER" id="PTHR31308:SF5">
    <property type="entry name" value="ERGOSTERYL-BETA-GLUCOSIDASE"/>
    <property type="match status" value="1"/>
</dbReference>
<dbReference type="OrthoDB" id="9971853at2759"/>
<keyword evidence="3" id="KW-0326">Glycosidase</keyword>
<dbReference type="InterPro" id="IPR017853">
    <property type="entry name" value="GH"/>
</dbReference>
<dbReference type="GO" id="GO:0000272">
    <property type="term" value="P:polysaccharide catabolic process"/>
    <property type="evidence" value="ECO:0007669"/>
    <property type="project" value="InterPro"/>
</dbReference>
<name>A0A8H7USM9_9FUNG</name>
<evidence type="ECO:0000259" key="5">
    <source>
        <dbReference type="Pfam" id="PF00150"/>
    </source>
</evidence>
<comment type="caution">
    <text evidence="7">The sequence shown here is derived from an EMBL/GenBank/DDBJ whole genome shotgun (WGS) entry which is preliminary data.</text>
</comment>
<gene>
    <name evidence="7" type="ORF">INT47_004186</name>
</gene>
<dbReference type="Pfam" id="PF18564">
    <property type="entry name" value="Glyco_hydro_5_C"/>
    <property type="match status" value="1"/>
</dbReference>
<dbReference type="Gene3D" id="2.60.40.1180">
    <property type="entry name" value="Golgi alpha-mannosidase II"/>
    <property type="match status" value="1"/>
</dbReference>
<evidence type="ECO:0000313" key="8">
    <source>
        <dbReference type="Proteomes" id="UP000603453"/>
    </source>
</evidence>
<dbReference type="InterPro" id="IPR001547">
    <property type="entry name" value="Glyco_hydro_5"/>
</dbReference>